<evidence type="ECO:0000256" key="2">
    <source>
        <dbReference type="ARBA" id="ARBA00010352"/>
    </source>
</evidence>
<feature type="chain" id="PRO_5034922714" description="Beta-microseminoprotein" evidence="6">
    <location>
        <begin position="18"/>
        <end position="106"/>
    </location>
</feature>
<dbReference type="PANTHER" id="PTHR10500">
    <property type="entry name" value="BETA-MICROSEMINOPROTEIN"/>
    <property type="match status" value="1"/>
</dbReference>
<sequence>MNYFLVVLATFVTSCDAFCYYIPGMQDGECKDPDGELHQLASMWDTVNCERCVCGEIGIQCCSKLPIPVSYDKRKCQKIFNQKNCTYSVVERDDPRKKCVVLSWIV</sequence>
<dbReference type="Gene3D" id="2.20.25.590">
    <property type="match status" value="1"/>
</dbReference>
<protein>
    <recommendedName>
        <fullName evidence="6">Beta-microseminoprotein</fullName>
    </recommendedName>
</protein>
<dbReference type="Gene3D" id="2.10.70.10">
    <property type="entry name" value="Complement Module, domain 1"/>
    <property type="match status" value="1"/>
</dbReference>
<dbReference type="PANTHER" id="PTHR10500:SF8">
    <property type="entry name" value="BETA-MICROSEMINOPROTEIN"/>
    <property type="match status" value="1"/>
</dbReference>
<dbReference type="InterPro" id="IPR008735">
    <property type="entry name" value="PSP94"/>
</dbReference>
<proteinExistence type="inferred from homology"/>
<dbReference type="AlphaFoldDB" id="A0A8C0X2K1"/>
<evidence type="ECO:0000256" key="3">
    <source>
        <dbReference type="ARBA" id="ARBA00022525"/>
    </source>
</evidence>
<dbReference type="Pfam" id="PF05825">
    <property type="entry name" value="PSP94"/>
    <property type="match status" value="1"/>
</dbReference>
<keyword evidence="5" id="KW-1015">Disulfide bond</keyword>
<comment type="subcellular location">
    <subcellularLocation>
        <location evidence="1 6">Secreted</location>
    </subcellularLocation>
</comment>
<dbReference type="Ensembl" id="ENSCCNT00000025087.1">
    <property type="protein sequence ID" value="ENSCCNP00000019343.1"/>
    <property type="gene ID" value="ENSCCNG00000019461.1"/>
</dbReference>
<organism evidence="7">
    <name type="scientific">Castor canadensis</name>
    <name type="common">American beaver</name>
    <dbReference type="NCBI Taxonomy" id="51338"/>
    <lineage>
        <taxon>Eukaryota</taxon>
        <taxon>Metazoa</taxon>
        <taxon>Chordata</taxon>
        <taxon>Craniata</taxon>
        <taxon>Vertebrata</taxon>
        <taxon>Euteleostomi</taxon>
        <taxon>Mammalia</taxon>
        <taxon>Eutheria</taxon>
        <taxon>Euarchontoglires</taxon>
        <taxon>Glires</taxon>
        <taxon>Rodentia</taxon>
        <taxon>Castorimorpha</taxon>
        <taxon>Castoridae</taxon>
        <taxon>Castor</taxon>
    </lineage>
</organism>
<name>A0A8C0X2K1_CASCN</name>
<comment type="similarity">
    <text evidence="2 6">Belongs to the beta-microseminoprotein family.</text>
</comment>
<keyword evidence="3 6" id="KW-0964">Secreted</keyword>
<evidence type="ECO:0000256" key="5">
    <source>
        <dbReference type="ARBA" id="ARBA00023157"/>
    </source>
</evidence>
<reference evidence="7" key="1">
    <citation type="submission" date="2023-09" db="UniProtKB">
        <authorList>
            <consortium name="Ensembl"/>
        </authorList>
    </citation>
    <scope>IDENTIFICATION</scope>
</reference>
<accession>A0A8C0X2K1</accession>
<dbReference type="GO" id="GO:0005576">
    <property type="term" value="C:extracellular region"/>
    <property type="evidence" value="ECO:0007669"/>
    <property type="project" value="UniProtKB-SubCell"/>
</dbReference>
<feature type="signal peptide" evidence="6">
    <location>
        <begin position="1"/>
        <end position="17"/>
    </location>
</feature>
<evidence type="ECO:0000256" key="4">
    <source>
        <dbReference type="ARBA" id="ARBA00022729"/>
    </source>
</evidence>
<evidence type="ECO:0000256" key="1">
    <source>
        <dbReference type="ARBA" id="ARBA00004613"/>
    </source>
</evidence>
<evidence type="ECO:0000256" key="6">
    <source>
        <dbReference type="RuleBase" id="RU364124"/>
    </source>
</evidence>
<keyword evidence="4 6" id="KW-0732">Signal</keyword>
<evidence type="ECO:0000313" key="7">
    <source>
        <dbReference type="Ensembl" id="ENSCCNP00000019343.1"/>
    </source>
</evidence>